<keyword evidence="4" id="KW-0808">Transferase</keyword>
<feature type="domain" description="Histidine kinase/HSP90-like ATPase" evidence="9">
    <location>
        <begin position="306"/>
        <end position="393"/>
    </location>
</feature>
<dbReference type="InterPro" id="IPR036890">
    <property type="entry name" value="HATPase_C_sf"/>
</dbReference>
<comment type="catalytic activity">
    <reaction evidence="1">
        <text>ATP + protein L-histidine = ADP + protein N-phospho-L-histidine.</text>
        <dbReference type="EC" id="2.7.13.3"/>
    </reaction>
</comment>
<evidence type="ECO:0000256" key="8">
    <source>
        <dbReference type="ARBA" id="ARBA00023012"/>
    </source>
</evidence>
<dbReference type="GO" id="GO:0005524">
    <property type="term" value="F:ATP binding"/>
    <property type="evidence" value="ECO:0007669"/>
    <property type="project" value="UniProtKB-KW"/>
</dbReference>
<dbReference type="Proteomes" id="UP000431901">
    <property type="component" value="Unassembled WGS sequence"/>
</dbReference>
<evidence type="ECO:0000259" key="11">
    <source>
        <dbReference type="Pfam" id="PF23539"/>
    </source>
</evidence>
<keyword evidence="3" id="KW-0597">Phosphoprotein</keyword>
<keyword evidence="13" id="KW-1185">Reference proteome</keyword>
<dbReference type="InterPro" id="IPR055558">
    <property type="entry name" value="DUF7134"/>
</dbReference>
<evidence type="ECO:0000313" key="13">
    <source>
        <dbReference type="Proteomes" id="UP000431901"/>
    </source>
</evidence>
<dbReference type="RefSeq" id="WP_161105697.1">
    <property type="nucleotide sequence ID" value="NZ_JBHLYI010000008.1"/>
</dbReference>
<dbReference type="InterPro" id="IPR011712">
    <property type="entry name" value="Sig_transdc_His_kin_sub3_dim/P"/>
</dbReference>
<proteinExistence type="predicted"/>
<protein>
    <recommendedName>
        <fullName evidence="2">histidine kinase</fullName>
        <ecNumber evidence="2">2.7.13.3</ecNumber>
    </recommendedName>
</protein>
<dbReference type="AlphaFoldDB" id="A0A6I4WIE0"/>
<evidence type="ECO:0000256" key="1">
    <source>
        <dbReference type="ARBA" id="ARBA00000085"/>
    </source>
</evidence>
<comment type="caution">
    <text evidence="12">The sequence shown here is derived from an EMBL/GenBank/DDBJ whole genome shotgun (WGS) entry which is preliminary data.</text>
</comment>
<dbReference type="GO" id="GO:0046983">
    <property type="term" value="F:protein dimerization activity"/>
    <property type="evidence" value="ECO:0007669"/>
    <property type="project" value="InterPro"/>
</dbReference>
<evidence type="ECO:0000259" key="10">
    <source>
        <dbReference type="Pfam" id="PF07730"/>
    </source>
</evidence>
<keyword evidence="8" id="KW-0902">Two-component regulatory system</keyword>
<dbReference type="InterPro" id="IPR050482">
    <property type="entry name" value="Sensor_HK_TwoCompSys"/>
</dbReference>
<dbReference type="PANTHER" id="PTHR24421:SF10">
    <property type="entry name" value="NITRATE_NITRITE SENSOR PROTEIN NARQ"/>
    <property type="match status" value="1"/>
</dbReference>
<sequence length="398" mass="41797">METSERLPPFADGVRKALNTFSRRHPRLTAAAPLVVLAPAGLPFDLYDHPATTAEIATAWTLWPLAFVPLVWRRKHPLPVFAVVAIVFAVEIGLRLAEPSVIALLCALYSLARYGPLRALAPTAILAYLEMLGVAARWIDGPGLAETIFLMGAAVTAAASLGLGARILRAHLAGLEERAVRLETERDQRARLAAVTERARIAREMHDVIGHHLAVIVSLADGGGALSRTAPRRGTEALENIAGLGRQALGELRSLLGVLTEHGQDAELTPQPGLADLGDLLAQVGEAGLPVSLTTSGTPDDLPTGVQIAIYRIVQEALTNTLKHAGPDATGAVRLTCTPTRVELLIENTGRSADAPVTDGLGLAGIRERAAVYGGTARGGPRPGGGWLVTATFGTEPA</sequence>
<dbReference type="Pfam" id="PF02518">
    <property type="entry name" value="HATPase_c"/>
    <property type="match status" value="1"/>
</dbReference>
<keyword evidence="6 12" id="KW-0418">Kinase</keyword>
<dbReference type="Gene3D" id="1.20.5.1930">
    <property type="match status" value="1"/>
</dbReference>
<dbReference type="Gene3D" id="3.30.565.10">
    <property type="entry name" value="Histidine kinase-like ATPase, C-terminal domain"/>
    <property type="match status" value="1"/>
</dbReference>
<evidence type="ECO:0000256" key="2">
    <source>
        <dbReference type="ARBA" id="ARBA00012438"/>
    </source>
</evidence>
<dbReference type="OrthoDB" id="227596at2"/>
<keyword evidence="7" id="KW-0067">ATP-binding</keyword>
<evidence type="ECO:0000313" key="12">
    <source>
        <dbReference type="EMBL" id="MXQ67526.1"/>
    </source>
</evidence>
<reference evidence="12 13" key="1">
    <citation type="submission" date="2019-12" db="EMBL/GenBank/DDBJ databases">
        <title>Nocardia macrotermitis sp. nov. and Nocardia aurantia sp. nov., isolated from the gut of the fungus growing-termite Macrotermes natalensis.</title>
        <authorList>
            <person name="Christine B."/>
            <person name="Rene B."/>
        </authorList>
    </citation>
    <scope>NUCLEOTIDE SEQUENCE [LARGE SCALE GENOMIC DNA]</scope>
    <source>
        <strain evidence="12 13">DSM 102126</strain>
    </source>
</reference>
<dbReference type="GO" id="GO:0000155">
    <property type="term" value="F:phosphorelay sensor kinase activity"/>
    <property type="evidence" value="ECO:0007669"/>
    <property type="project" value="InterPro"/>
</dbReference>
<dbReference type="PANTHER" id="PTHR24421">
    <property type="entry name" value="NITRATE/NITRITE SENSOR PROTEIN NARX-RELATED"/>
    <property type="match status" value="1"/>
</dbReference>
<name>A0A6I4WIE0_9ACTN</name>
<evidence type="ECO:0000259" key="9">
    <source>
        <dbReference type="Pfam" id="PF02518"/>
    </source>
</evidence>
<evidence type="ECO:0000256" key="7">
    <source>
        <dbReference type="ARBA" id="ARBA00022840"/>
    </source>
</evidence>
<organism evidence="12 13">
    <name type="scientific">Actinomadura rayongensis</name>
    <dbReference type="NCBI Taxonomy" id="1429076"/>
    <lineage>
        <taxon>Bacteria</taxon>
        <taxon>Bacillati</taxon>
        <taxon>Actinomycetota</taxon>
        <taxon>Actinomycetes</taxon>
        <taxon>Streptosporangiales</taxon>
        <taxon>Thermomonosporaceae</taxon>
        <taxon>Actinomadura</taxon>
    </lineage>
</organism>
<evidence type="ECO:0000256" key="5">
    <source>
        <dbReference type="ARBA" id="ARBA00022741"/>
    </source>
</evidence>
<dbReference type="EMBL" id="WUTW01000007">
    <property type="protein sequence ID" value="MXQ67526.1"/>
    <property type="molecule type" value="Genomic_DNA"/>
</dbReference>
<dbReference type="GO" id="GO:0016020">
    <property type="term" value="C:membrane"/>
    <property type="evidence" value="ECO:0007669"/>
    <property type="project" value="InterPro"/>
</dbReference>
<evidence type="ECO:0000256" key="3">
    <source>
        <dbReference type="ARBA" id="ARBA00022553"/>
    </source>
</evidence>
<feature type="domain" description="Signal transduction histidine kinase subgroup 3 dimerisation and phosphoacceptor" evidence="10">
    <location>
        <begin position="197"/>
        <end position="261"/>
    </location>
</feature>
<evidence type="ECO:0000256" key="4">
    <source>
        <dbReference type="ARBA" id="ARBA00022679"/>
    </source>
</evidence>
<dbReference type="Pfam" id="PF23539">
    <property type="entry name" value="DUF7134"/>
    <property type="match status" value="1"/>
</dbReference>
<feature type="domain" description="DUF7134" evidence="11">
    <location>
        <begin position="19"/>
        <end position="160"/>
    </location>
</feature>
<accession>A0A6I4WIE0</accession>
<evidence type="ECO:0000256" key="6">
    <source>
        <dbReference type="ARBA" id="ARBA00022777"/>
    </source>
</evidence>
<dbReference type="InterPro" id="IPR003594">
    <property type="entry name" value="HATPase_dom"/>
</dbReference>
<gene>
    <name evidence="12" type="ORF">GQ466_26255</name>
</gene>
<dbReference type="Pfam" id="PF07730">
    <property type="entry name" value="HisKA_3"/>
    <property type="match status" value="1"/>
</dbReference>
<keyword evidence="5" id="KW-0547">Nucleotide-binding</keyword>
<dbReference type="SUPFAM" id="SSF55874">
    <property type="entry name" value="ATPase domain of HSP90 chaperone/DNA topoisomerase II/histidine kinase"/>
    <property type="match status" value="1"/>
</dbReference>
<dbReference type="CDD" id="cd16917">
    <property type="entry name" value="HATPase_UhpB-NarQ-NarX-like"/>
    <property type="match status" value="1"/>
</dbReference>
<dbReference type="EC" id="2.7.13.3" evidence="2"/>